<keyword evidence="8" id="KW-0805">Transcription regulation</keyword>
<evidence type="ECO:0000256" key="11">
    <source>
        <dbReference type="ARBA" id="ARBA00023242"/>
    </source>
</evidence>
<feature type="region of interest" description="Disordered" evidence="13">
    <location>
        <begin position="1"/>
        <end position="65"/>
    </location>
</feature>
<evidence type="ECO:0000256" key="4">
    <source>
        <dbReference type="ARBA" id="ARBA00022427"/>
    </source>
</evidence>
<evidence type="ECO:0000256" key="1">
    <source>
        <dbReference type="ARBA" id="ARBA00004123"/>
    </source>
</evidence>
<dbReference type="RefSeq" id="XP_031816928.1">
    <property type="nucleotide sequence ID" value="XM_031961068.1"/>
</dbReference>
<dbReference type="CDD" id="cd00201">
    <property type="entry name" value="WW"/>
    <property type="match status" value="1"/>
</dbReference>
<dbReference type="Proteomes" id="UP000007648">
    <property type="component" value="Unassembled WGS sequence"/>
</dbReference>
<evidence type="ECO:0000259" key="14">
    <source>
        <dbReference type="PROSITE" id="PS50020"/>
    </source>
</evidence>
<dbReference type="InterPro" id="IPR001202">
    <property type="entry name" value="WW_dom"/>
</dbReference>
<feature type="domain" description="WW" evidence="14">
    <location>
        <begin position="174"/>
        <end position="207"/>
    </location>
</feature>
<evidence type="ECO:0000256" key="3">
    <source>
        <dbReference type="ARBA" id="ARBA00004496"/>
    </source>
</evidence>
<dbReference type="GeneID" id="100932865"/>
<evidence type="ECO:0000256" key="12">
    <source>
        <dbReference type="ARBA" id="ARBA00038057"/>
    </source>
</evidence>
<comment type="subcellular location">
    <subcellularLocation>
        <location evidence="2">Cell junction</location>
        <location evidence="2">Tight junction</location>
    </subcellularLocation>
    <subcellularLocation>
        <location evidence="3">Cytoplasm</location>
    </subcellularLocation>
    <subcellularLocation>
        <location evidence="1">Nucleus</location>
    </subcellularLocation>
</comment>
<dbReference type="SUPFAM" id="SSF51045">
    <property type="entry name" value="WW domain"/>
    <property type="match status" value="1"/>
</dbReference>
<protein>
    <submittedName>
        <fullName evidence="15">Yes1 associated transcriptional regulator</fullName>
    </submittedName>
</protein>
<evidence type="ECO:0000313" key="15">
    <source>
        <dbReference type="Ensembl" id="ENSSHAP00000040664.1"/>
    </source>
</evidence>
<dbReference type="GO" id="GO:0045944">
    <property type="term" value="P:positive regulation of transcription by RNA polymerase II"/>
    <property type="evidence" value="ECO:0007669"/>
    <property type="project" value="TreeGrafter"/>
</dbReference>
<dbReference type="GO" id="GO:0005634">
    <property type="term" value="C:nucleus"/>
    <property type="evidence" value="ECO:0007669"/>
    <property type="project" value="UniProtKB-SubCell"/>
</dbReference>
<feature type="compositionally biased region" description="Polar residues" evidence="13">
    <location>
        <begin position="364"/>
        <end position="374"/>
    </location>
</feature>
<name>A0A7N4PQU0_SARHA</name>
<dbReference type="InterPro" id="IPR051583">
    <property type="entry name" value="YAP1"/>
</dbReference>
<dbReference type="CTD" id="10413"/>
<dbReference type="InterPro" id="IPR053819">
    <property type="entry name" value="TEADIR3_omega_loop"/>
</dbReference>
<keyword evidence="10" id="KW-0804">Transcription</keyword>
<feature type="compositionally biased region" description="Polar residues" evidence="13">
    <location>
        <begin position="233"/>
        <end position="243"/>
    </location>
</feature>
<dbReference type="GO" id="GO:0005923">
    <property type="term" value="C:bicellular tight junction"/>
    <property type="evidence" value="ECO:0007669"/>
    <property type="project" value="UniProtKB-SubCell"/>
</dbReference>
<dbReference type="Ensembl" id="ENSSHAT00000038297.1">
    <property type="protein sequence ID" value="ENSSHAP00000040664.1"/>
    <property type="gene ID" value="ENSSHAG00000031498.1"/>
</dbReference>
<gene>
    <name evidence="15" type="primary">YAP1</name>
</gene>
<feature type="region of interest" description="Disordered" evidence="13">
    <location>
        <begin position="93"/>
        <end position="163"/>
    </location>
</feature>
<organism evidence="15 16">
    <name type="scientific">Sarcophilus harrisii</name>
    <name type="common">Tasmanian devil</name>
    <name type="synonym">Sarcophilus laniarius</name>
    <dbReference type="NCBI Taxonomy" id="9305"/>
    <lineage>
        <taxon>Eukaryota</taxon>
        <taxon>Metazoa</taxon>
        <taxon>Chordata</taxon>
        <taxon>Craniata</taxon>
        <taxon>Vertebrata</taxon>
        <taxon>Euteleostomi</taxon>
        <taxon>Mammalia</taxon>
        <taxon>Metatheria</taxon>
        <taxon>Dasyuromorphia</taxon>
        <taxon>Dasyuridae</taxon>
        <taxon>Sarcophilus</taxon>
    </lineage>
</organism>
<dbReference type="Pfam" id="PF15238">
    <property type="entry name" value="TEADIR3"/>
    <property type="match status" value="1"/>
</dbReference>
<dbReference type="Gene3D" id="6.20.430.10">
    <property type="match status" value="1"/>
</dbReference>
<evidence type="ECO:0000256" key="6">
    <source>
        <dbReference type="ARBA" id="ARBA00022491"/>
    </source>
</evidence>
<reference evidence="15" key="3">
    <citation type="submission" date="2025-09" db="UniProtKB">
        <authorList>
            <consortium name="Ensembl"/>
        </authorList>
    </citation>
    <scope>IDENTIFICATION</scope>
</reference>
<feature type="compositionally biased region" description="Low complexity" evidence="13">
    <location>
        <begin position="393"/>
        <end position="402"/>
    </location>
</feature>
<dbReference type="FunFam" id="2.20.70.10:FF:000012">
    <property type="entry name" value="transcriptional coactivator YAP1 isoform X2"/>
    <property type="match status" value="1"/>
</dbReference>
<dbReference type="GO" id="GO:0035329">
    <property type="term" value="P:hippo signaling"/>
    <property type="evidence" value="ECO:0007669"/>
    <property type="project" value="TreeGrafter"/>
</dbReference>
<feature type="compositionally biased region" description="Pro residues" evidence="13">
    <location>
        <begin position="31"/>
        <end position="53"/>
    </location>
</feature>
<keyword evidence="5" id="KW-0963">Cytoplasm</keyword>
<dbReference type="SMART" id="SM00456">
    <property type="entry name" value="WW"/>
    <property type="match status" value="1"/>
</dbReference>
<evidence type="ECO:0000256" key="2">
    <source>
        <dbReference type="ARBA" id="ARBA00004435"/>
    </source>
</evidence>
<feature type="compositionally biased region" description="Polar residues" evidence="13">
    <location>
        <begin position="318"/>
        <end position="356"/>
    </location>
</feature>
<dbReference type="PANTHER" id="PTHR17616">
    <property type="entry name" value="YES-ASSOCIATED PROTEIN YAP1 FAMILY MEMBER"/>
    <property type="match status" value="1"/>
</dbReference>
<dbReference type="AlphaFoldDB" id="A0A7N4PQU0"/>
<dbReference type="PROSITE" id="PS50020">
    <property type="entry name" value="WW_DOMAIN_2"/>
    <property type="match status" value="1"/>
</dbReference>
<evidence type="ECO:0000256" key="7">
    <source>
        <dbReference type="ARBA" id="ARBA00022949"/>
    </source>
</evidence>
<accession>A0A7N4PQU0</accession>
<reference evidence="15 16" key="1">
    <citation type="journal article" date="2011" name="Proc. Natl. Acad. Sci. U.S.A.">
        <title>Genetic diversity and population structure of the endangered marsupial Sarcophilus harrisii (Tasmanian devil).</title>
        <authorList>
            <person name="Miller W."/>
            <person name="Hayes V.M."/>
            <person name="Ratan A."/>
            <person name="Petersen D.C."/>
            <person name="Wittekindt N.E."/>
            <person name="Miller J."/>
            <person name="Walenz B."/>
            <person name="Knight J."/>
            <person name="Qi J."/>
            <person name="Zhao F."/>
            <person name="Wang Q."/>
            <person name="Bedoya-Reina O.C."/>
            <person name="Katiyar N."/>
            <person name="Tomsho L.P."/>
            <person name="Kasson L.M."/>
            <person name="Hardie R.A."/>
            <person name="Woodbridge P."/>
            <person name="Tindall E.A."/>
            <person name="Bertelsen M.F."/>
            <person name="Dixon D."/>
            <person name="Pyecroft S."/>
            <person name="Helgen K.M."/>
            <person name="Lesk A.M."/>
            <person name="Pringle T.H."/>
            <person name="Patterson N."/>
            <person name="Zhang Y."/>
            <person name="Kreiss A."/>
            <person name="Woods G.M."/>
            <person name="Jones M.E."/>
            <person name="Schuster S.C."/>
        </authorList>
    </citation>
    <scope>NUCLEOTIDE SEQUENCE [LARGE SCALE GENOMIC DNA]</scope>
</reference>
<evidence type="ECO:0000256" key="5">
    <source>
        <dbReference type="ARBA" id="ARBA00022490"/>
    </source>
</evidence>
<evidence type="ECO:0000256" key="8">
    <source>
        <dbReference type="ARBA" id="ARBA00023015"/>
    </source>
</evidence>
<dbReference type="InterPro" id="IPR036020">
    <property type="entry name" value="WW_dom_sf"/>
</dbReference>
<dbReference type="Gene3D" id="2.20.70.10">
    <property type="match status" value="1"/>
</dbReference>
<evidence type="ECO:0000313" key="16">
    <source>
        <dbReference type="Proteomes" id="UP000007648"/>
    </source>
</evidence>
<keyword evidence="6" id="KW-0678">Repressor</keyword>
<dbReference type="PROSITE" id="PS01159">
    <property type="entry name" value="WW_DOMAIN_1"/>
    <property type="match status" value="1"/>
</dbReference>
<keyword evidence="11" id="KW-0539">Nucleus</keyword>
<feature type="compositionally biased region" description="Pro residues" evidence="13">
    <location>
        <begin position="1"/>
        <end position="11"/>
    </location>
</feature>
<feature type="region of interest" description="Disordered" evidence="13">
    <location>
        <begin position="233"/>
        <end position="273"/>
    </location>
</feature>
<evidence type="ECO:0000256" key="9">
    <source>
        <dbReference type="ARBA" id="ARBA00023159"/>
    </source>
</evidence>
<sequence length="469" mass="50112">MDPGQQPPQPPSQGQGQPPSQPPQGQGQGPPTGPGQPAPPGAPGSQAAPPPPAGHQIVHVRGDSETDLEALFNAVMNPKTANVPQTVPMRLRKLPDSFFKPPEPKSHSRQASTDAGTAGALTPQHVRAHSSPASLQLGAVSPGTLSPSGVVSAPGAAPSGQHLRQSSFEIPDDVPLPAGWEMAKTSSGQRYFLNHIDQTTTWQDPRKAMLSQMNVTAPTSPPVQQNIMNSASAMNQRISQSAPVKQPPPLAPQSPQGSVMGGGSSNQQQQMRLQQLQVEKERLRLKHQELLRQALRNVNPSTANSPKRQEIALRSQLPTMEQDGGTQNPVSSPGMNQELRTMTTNSSDPFLNSGTYHSRDESTDSGLSMSSYSVPRTPDDFLNSVDEMDTGDSISQSNIPSQQNRFPDYLEAIPGTNVDLGTLEGDGMNIEGEELMPSLQEALSSDILNDMESVLAATKLDKESFLTWL</sequence>
<keyword evidence="4" id="KW-0796">Tight junction</keyword>
<reference evidence="15" key="2">
    <citation type="submission" date="2025-08" db="UniProtKB">
        <authorList>
            <consortium name="Ensembl"/>
        </authorList>
    </citation>
    <scope>IDENTIFICATION</scope>
</reference>
<evidence type="ECO:0000256" key="10">
    <source>
        <dbReference type="ARBA" id="ARBA00023163"/>
    </source>
</evidence>
<keyword evidence="9" id="KW-0010">Activator</keyword>
<dbReference type="PANTHER" id="PTHR17616:SF9">
    <property type="entry name" value="TRANSCRIPTIONAL COACTIVATOR YAP1"/>
    <property type="match status" value="1"/>
</dbReference>
<evidence type="ECO:0000256" key="13">
    <source>
        <dbReference type="SAM" id="MobiDB-lite"/>
    </source>
</evidence>
<keyword evidence="16" id="KW-1185">Reference proteome</keyword>
<dbReference type="GO" id="GO:0003713">
    <property type="term" value="F:transcription coactivator activity"/>
    <property type="evidence" value="ECO:0007669"/>
    <property type="project" value="TreeGrafter"/>
</dbReference>
<dbReference type="Pfam" id="PF00397">
    <property type="entry name" value="WW"/>
    <property type="match status" value="1"/>
</dbReference>
<proteinExistence type="inferred from homology"/>
<comment type="similarity">
    <text evidence="12">Belongs to the YAP1 family.</text>
</comment>
<keyword evidence="7" id="KW-0965">Cell junction</keyword>
<dbReference type="GeneTree" id="ENSGT00510000046760"/>
<dbReference type="GO" id="GO:0005737">
    <property type="term" value="C:cytoplasm"/>
    <property type="evidence" value="ECO:0007669"/>
    <property type="project" value="UniProtKB-SubCell"/>
</dbReference>
<feature type="region of interest" description="Disordered" evidence="13">
    <location>
        <begin position="318"/>
        <end position="402"/>
    </location>
</feature>